<dbReference type="Proteomes" id="UP000298596">
    <property type="component" value="Chromosome"/>
</dbReference>
<accession>A0A4D8Q006</accession>
<organism evidence="1 2">
    <name type="scientific">Azospirillum brasilense</name>
    <dbReference type="NCBI Taxonomy" id="192"/>
    <lineage>
        <taxon>Bacteria</taxon>
        <taxon>Pseudomonadati</taxon>
        <taxon>Pseudomonadota</taxon>
        <taxon>Alphaproteobacteria</taxon>
        <taxon>Rhodospirillales</taxon>
        <taxon>Azospirillaceae</taxon>
        <taxon>Azospirillum</taxon>
    </lineage>
</organism>
<evidence type="ECO:0000313" key="2">
    <source>
        <dbReference type="Proteomes" id="UP000298596"/>
    </source>
</evidence>
<sequence length="135" mass="14898">MDLNDFAVDPATYENGKKIEFGGGTHICVRSAGADRAQKVRERLWKPYASWKEVPAEIQAKINANWLAQGLLTEFVGFTVDSKPFEVDLAKPEDQKRLGDLLAQPKYKAFRTKVLGIALDEGNFQAAADQAAEGN</sequence>
<evidence type="ECO:0000313" key="1">
    <source>
        <dbReference type="EMBL" id="QCO03028.1"/>
    </source>
</evidence>
<protein>
    <submittedName>
        <fullName evidence="1">Uncharacterized protein</fullName>
    </submittedName>
</protein>
<dbReference type="EMBL" id="CP032330">
    <property type="protein sequence ID" value="QCO03028.1"/>
    <property type="molecule type" value="Genomic_DNA"/>
</dbReference>
<gene>
    <name evidence="1" type="ORF">D3867_14010</name>
</gene>
<name>A0A4D8Q006_AZOBR</name>
<dbReference type="AlphaFoldDB" id="A0A4D8Q006"/>
<proteinExistence type="predicted"/>
<reference evidence="1 2" key="1">
    <citation type="submission" date="2018-09" db="EMBL/GenBank/DDBJ databases">
        <title>Whole genome based analysis of evolution and adaptive divergence in Indian and Brazilian strains of Azospirillum brasilense.</title>
        <authorList>
            <person name="Singh C."/>
            <person name="Tripathi A.K."/>
        </authorList>
    </citation>
    <scope>NUCLEOTIDE SEQUENCE [LARGE SCALE GENOMIC DNA]</scope>
    <source>
        <strain evidence="1 2">MTCC4036</strain>
    </source>
</reference>